<feature type="region of interest" description="Disordered" evidence="1">
    <location>
        <begin position="342"/>
        <end position="379"/>
    </location>
</feature>
<sequence>MKERSACSPQTFLSMAFDRVTPELKVGREECLADAPERFATALQQFVWGSGRRGGSEASWNTSETRVADSPTALDKVNVLLPLPSSHAIHVLRALRSVLDAARCCSCCPREDPVTEAGLFMLRLTRLMEQQTRTHVQNEVDSCLRETTSPACVSPLAQSSNALLDESSALSRGRRSSPRGIHTIHRRGRRYTLPDASSSYSPSPSSVLDVSALSDSKPEASTGESVSPTWRFHADLTLQLQQCMLRSMCLLDTALIDHSAEDGGLCGILTRPRAAEFQHIFVNAITETLVSARDKWRADVAFTSSTEAVREVSVVLERLQQVAHAQRQANASPQLQVCELTTTEPTRRSPPPFASWRRSDSSSQRGGEGDVKRESVDAYSASDHRSDIERCLGVVGSDYAAKLVAQQLWCAQRLLSQRFPSYAASWDHLERARFFVESTRSPTPTVPRNDSNERPTVFGASASMARSDATRPDSVPRHDGGTPPPCVITTQRKGERPSKAATPTSPPFRSLMYSEERTEEREEETKDGVAVSTLSPNHRPPAPLPRLLPVARCPLWENLLVSCGVSAGSAVAAIQQLMTEQESSPTREAQQHEQLESSYGNRYLQNAHLNHSRGKQTVAKRKKTFSIETEHRGENRSPLFPMERFHARSR</sequence>
<keyword evidence="3" id="KW-1185">Reference proteome</keyword>
<evidence type="ECO:0000256" key="1">
    <source>
        <dbReference type="SAM" id="MobiDB-lite"/>
    </source>
</evidence>
<evidence type="ECO:0000313" key="2">
    <source>
        <dbReference type="EMBL" id="KPA80416.1"/>
    </source>
</evidence>
<dbReference type="EMBL" id="LGTL01000008">
    <property type="protein sequence ID" value="KPA80416.1"/>
    <property type="molecule type" value="Genomic_DNA"/>
</dbReference>
<dbReference type="OMA" id="QQLWCAQ"/>
<name>A0A0M9G1S1_LEPPY</name>
<feature type="compositionally biased region" description="Basic residues" evidence="1">
    <location>
        <begin position="610"/>
        <end position="624"/>
    </location>
</feature>
<dbReference type="OrthoDB" id="265002at2759"/>
<dbReference type="AlphaFoldDB" id="A0A0M9G1S1"/>
<feature type="region of interest" description="Disordered" evidence="1">
    <location>
        <begin position="165"/>
        <end position="226"/>
    </location>
</feature>
<feature type="compositionally biased region" description="Polar residues" evidence="1">
    <location>
        <begin position="440"/>
        <end position="449"/>
    </location>
</feature>
<feature type="compositionally biased region" description="Basic and acidic residues" evidence="1">
    <location>
        <begin position="514"/>
        <end position="527"/>
    </location>
</feature>
<proteinExistence type="predicted"/>
<reference evidence="2 3" key="1">
    <citation type="submission" date="2015-07" db="EMBL/GenBank/DDBJ databases">
        <title>High-quality genome of monoxenous trypanosomatid Leptomonas pyrrhocoris.</title>
        <authorList>
            <person name="Flegontov P."/>
            <person name="Butenko A."/>
            <person name="Firsov S."/>
            <person name="Vlcek C."/>
            <person name="Logacheva M.D."/>
            <person name="Field M."/>
            <person name="Filatov D."/>
            <person name="Flegontova O."/>
            <person name="Gerasimov E."/>
            <person name="Jackson A.P."/>
            <person name="Kelly S."/>
            <person name="Opperdoes F."/>
            <person name="O'Reilly A."/>
            <person name="Votypka J."/>
            <person name="Yurchenko V."/>
            <person name="Lukes J."/>
        </authorList>
    </citation>
    <scope>NUCLEOTIDE SEQUENCE [LARGE SCALE GENOMIC DNA]</scope>
    <source>
        <strain evidence="2">H10</strain>
    </source>
</reference>
<feature type="compositionally biased region" description="Basic and acidic residues" evidence="1">
    <location>
        <begin position="468"/>
        <end position="480"/>
    </location>
</feature>
<protein>
    <submittedName>
        <fullName evidence="2">Uncharacterized protein</fullName>
    </submittedName>
</protein>
<gene>
    <name evidence="2" type="ORF">ABB37_04655</name>
</gene>
<dbReference type="GeneID" id="26904946"/>
<comment type="caution">
    <text evidence="2">The sequence shown here is derived from an EMBL/GenBank/DDBJ whole genome shotgun (WGS) entry which is preliminary data.</text>
</comment>
<dbReference type="Proteomes" id="UP000037923">
    <property type="component" value="Unassembled WGS sequence"/>
</dbReference>
<evidence type="ECO:0000313" key="3">
    <source>
        <dbReference type="Proteomes" id="UP000037923"/>
    </source>
</evidence>
<accession>A0A0M9G1S1</accession>
<dbReference type="RefSeq" id="XP_015658855.1">
    <property type="nucleotide sequence ID" value="XM_015802411.1"/>
</dbReference>
<feature type="compositionally biased region" description="Basic and acidic residues" evidence="1">
    <location>
        <begin position="367"/>
        <end position="379"/>
    </location>
</feature>
<feature type="region of interest" description="Disordered" evidence="1">
    <location>
        <begin position="440"/>
        <end position="537"/>
    </location>
</feature>
<feature type="compositionally biased region" description="Basic residues" evidence="1">
    <location>
        <begin position="172"/>
        <end position="190"/>
    </location>
</feature>
<feature type="compositionally biased region" description="Low complexity" evidence="1">
    <location>
        <begin position="191"/>
        <end position="215"/>
    </location>
</feature>
<organism evidence="2 3">
    <name type="scientific">Leptomonas pyrrhocoris</name>
    <name type="common">Firebug parasite</name>
    <dbReference type="NCBI Taxonomy" id="157538"/>
    <lineage>
        <taxon>Eukaryota</taxon>
        <taxon>Discoba</taxon>
        <taxon>Euglenozoa</taxon>
        <taxon>Kinetoplastea</taxon>
        <taxon>Metakinetoplastina</taxon>
        <taxon>Trypanosomatida</taxon>
        <taxon>Trypanosomatidae</taxon>
        <taxon>Leishmaniinae</taxon>
        <taxon>Leptomonas</taxon>
    </lineage>
</organism>
<feature type="region of interest" description="Disordered" evidence="1">
    <location>
        <begin position="609"/>
        <end position="650"/>
    </location>
</feature>
<dbReference type="VEuPathDB" id="TriTrypDB:LpyrH10_08_1040"/>